<keyword evidence="3" id="KW-1185">Reference proteome</keyword>
<proteinExistence type="predicted"/>
<reference evidence="2 3" key="1">
    <citation type="submission" date="2014-06" db="EMBL/GenBank/DDBJ databases">
        <authorList>
            <person name="Le Roux F."/>
        </authorList>
    </citation>
    <scope>NUCLEOTIDE SEQUENCE [LARGE SCALE GENOMIC DNA]</scope>
    <source>
        <strain evidence="2 3">J2-31</strain>
    </source>
</reference>
<evidence type="ECO:0000313" key="2">
    <source>
        <dbReference type="EMBL" id="CDT96472.1"/>
    </source>
</evidence>
<gene>
    <name evidence="2" type="ORF">VCR31J2_2270076</name>
</gene>
<protein>
    <submittedName>
        <fullName evidence="2">Uncharacterized protein</fullName>
    </submittedName>
</protein>
<comment type="caution">
    <text evidence="2">The sequence shown here is derived from an EMBL/GenBank/DDBJ whole genome shotgun (WGS) entry which is preliminary data.</text>
</comment>
<name>A0AA87C3F0_9VIBR</name>
<evidence type="ECO:0000256" key="1">
    <source>
        <dbReference type="SAM" id="MobiDB-lite"/>
    </source>
</evidence>
<dbReference type="AlphaFoldDB" id="A0AA87C3F0"/>
<feature type="compositionally biased region" description="Polar residues" evidence="1">
    <location>
        <begin position="17"/>
        <end position="26"/>
    </location>
</feature>
<organism evidence="2 3">
    <name type="scientific">Vibrio coralliirubri</name>
    <dbReference type="NCBI Taxonomy" id="1516159"/>
    <lineage>
        <taxon>Bacteria</taxon>
        <taxon>Pseudomonadati</taxon>
        <taxon>Pseudomonadota</taxon>
        <taxon>Gammaproteobacteria</taxon>
        <taxon>Vibrionales</taxon>
        <taxon>Vibrionaceae</taxon>
        <taxon>Vibrio</taxon>
    </lineage>
</organism>
<feature type="region of interest" description="Disordered" evidence="1">
    <location>
        <begin position="1"/>
        <end position="34"/>
    </location>
</feature>
<accession>A0AA87C3F0</accession>
<evidence type="ECO:0000313" key="3">
    <source>
        <dbReference type="Proteomes" id="UP000041625"/>
    </source>
</evidence>
<dbReference type="EMBL" id="CCKJ01000143">
    <property type="protein sequence ID" value="CDT96472.1"/>
    <property type="molecule type" value="Genomic_DNA"/>
</dbReference>
<sequence>MVPVGDLTGLASKPTRWISNSQTPKTTKGRYKSDLSMFGTGRRTDWTGTPAATAKAMFPISQIQQSPDHF</sequence>
<dbReference type="Proteomes" id="UP000041625">
    <property type="component" value="Unassembled WGS sequence"/>
</dbReference>